<dbReference type="GO" id="GO:0102943">
    <property type="term" value="F:trans-2,3-dihydro-3-hydroxy-anthranilate isomerase activity"/>
    <property type="evidence" value="ECO:0007669"/>
    <property type="project" value="UniProtKB-EC"/>
</dbReference>
<dbReference type="PANTHER" id="PTHR13774:SF32">
    <property type="entry name" value="ANTISENSE-ENHANCING SEQUENCE 1"/>
    <property type="match status" value="1"/>
</dbReference>
<gene>
    <name evidence="2" type="ORF">BPSY_1461</name>
</gene>
<keyword evidence="3" id="KW-1185">Reference proteome</keyword>
<evidence type="ECO:0000256" key="1">
    <source>
        <dbReference type="PIRSR" id="PIRSR016184-1"/>
    </source>
</evidence>
<dbReference type="SUPFAM" id="SSF54506">
    <property type="entry name" value="Diaminopimelate epimerase-like"/>
    <property type="match status" value="1"/>
</dbReference>
<dbReference type="OrthoDB" id="9788221at2"/>
<dbReference type="AlphaFoldDB" id="A0A087CCQ5"/>
<dbReference type="GO" id="GO:0005737">
    <property type="term" value="C:cytoplasm"/>
    <property type="evidence" value="ECO:0007669"/>
    <property type="project" value="TreeGrafter"/>
</dbReference>
<dbReference type="eggNOG" id="COG0384">
    <property type="taxonomic scope" value="Bacteria"/>
</dbReference>
<dbReference type="Pfam" id="PF02567">
    <property type="entry name" value="PhzC-PhzF"/>
    <property type="match status" value="1"/>
</dbReference>
<dbReference type="EMBL" id="JGZI01000010">
    <property type="protein sequence ID" value="KFI81055.1"/>
    <property type="molecule type" value="Genomic_DNA"/>
</dbReference>
<dbReference type="InterPro" id="IPR003719">
    <property type="entry name" value="Phenazine_PhzF-like"/>
</dbReference>
<sequence length="281" mass="30182">MPRTRPFAQVDVFSPEAYGGNPLAVIVDAEGMSEQDMQRIARWTNLSETTFILPPTSNEADYRLRIFTPGGELPFAGHPTLGSAHAWLEHGGTPHDPERIIQECRAGMIPIRPDDNGTLSFAAPPTTRTGPLEHEFLERIVDAFGIDPSQVSAHQWVDNGPGWAVLRLATAQEVLDLDPDLSRIPDAMVGAIGAYPPGSPAAFEMRTFAPRVGVKEDPVCGSMNASVGQWLARTGETTHPYTISQGTTLGRTGRITITPGTNGTIWIGGNTTTLFNGTALA</sequence>
<dbReference type="Proteomes" id="UP000029050">
    <property type="component" value="Unassembled WGS sequence"/>
</dbReference>
<keyword evidence="2" id="KW-0413">Isomerase</keyword>
<dbReference type="PANTHER" id="PTHR13774">
    <property type="entry name" value="PHENAZINE BIOSYNTHESIS PROTEIN"/>
    <property type="match status" value="1"/>
</dbReference>
<evidence type="ECO:0000313" key="3">
    <source>
        <dbReference type="Proteomes" id="UP000029050"/>
    </source>
</evidence>
<dbReference type="PIRSF" id="PIRSF016184">
    <property type="entry name" value="PhzC_PhzF"/>
    <property type="match status" value="1"/>
</dbReference>
<evidence type="ECO:0000313" key="2">
    <source>
        <dbReference type="EMBL" id="KFI81055.1"/>
    </source>
</evidence>
<accession>A0A087CCQ5</accession>
<comment type="caution">
    <text evidence="2">The sequence shown here is derived from an EMBL/GenBank/DDBJ whole genome shotgun (WGS) entry which is preliminary data.</text>
</comment>
<reference evidence="2 3" key="1">
    <citation type="submission" date="2014-03" db="EMBL/GenBank/DDBJ databases">
        <title>Genomics of Bifidobacteria.</title>
        <authorList>
            <person name="Ventura M."/>
            <person name="Milani C."/>
            <person name="Lugli G.A."/>
        </authorList>
    </citation>
    <scope>NUCLEOTIDE SEQUENCE [LARGE SCALE GENOMIC DNA]</scope>
    <source>
        <strain evidence="2 3">LMG 21775</strain>
    </source>
</reference>
<dbReference type="Gene3D" id="3.10.310.10">
    <property type="entry name" value="Diaminopimelate Epimerase, Chain A, domain 1"/>
    <property type="match status" value="2"/>
</dbReference>
<organism evidence="2 3">
    <name type="scientific">Bifidobacterium psychraerophilum</name>
    <dbReference type="NCBI Taxonomy" id="218140"/>
    <lineage>
        <taxon>Bacteria</taxon>
        <taxon>Bacillati</taxon>
        <taxon>Actinomycetota</taxon>
        <taxon>Actinomycetes</taxon>
        <taxon>Bifidobacteriales</taxon>
        <taxon>Bifidobacteriaceae</taxon>
        <taxon>Bifidobacterium</taxon>
    </lineage>
</organism>
<feature type="active site" evidence="1">
    <location>
        <position position="48"/>
    </location>
</feature>
<name>A0A087CCQ5_9BIFI</name>
<dbReference type="EC" id="5.3.3.17" evidence="2"/>
<protein>
    <submittedName>
        <fullName evidence="2">Phenazine biosynthesis protein PhzF family</fullName>
        <ecNumber evidence="2">5.3.3.17</ecNumber>
    </submittedName>
</protein>
<proteinExistence type="predicted"/>
<dbReference type="NCBIfam" id="TIGR00654">
    <property type="entry name" value="PhzF_family"/>
    <property type="match status" value="1"/>
</dbReference>